<dbReference type="InterPro" id="IPR029061">
    <property type="entry name" value="THDP-binding"/>
</dbReference>
<keyword evidence="3" id="KW-1185">Reference proteome</keyword>
<dbReference type="EMBL" id="JBHTHX010001515">
    <property type="protein sequence ID" value="MFD0888833.1"/>
    <property type="molecule type" value="Genomic_DNA"/>
</dbReference>
<feature type="region of interest" description="Disordered" evidence="1">
    <location>
        <begin position="1"/>
        <end position="20"/>
    </location>
</feature>
<evidence type="ECO:0000313" key="3">
    <source>
        <dbReference type="Proteomes" id="UP001597024"/>
    </source>
</evidence>
<dbReference type="Gene3D" id="3.40.50.970">
    <property type="match status" value="1"/>
</dbReference>
<dbReference type="SUPFAM" id="SSF52518">
    <property type="entry name" value="Thiamin diphosphate-binding fold (THDP-binding)"/>
    <property type="match status" value="1"/>
</dbReference>
<accession>A0ABW3E1J5</accession>
<reference evidence="3" key="1">
    <citation type="journal article" date="2019" name="Int. J. Syst. Evol. Microbiol.">
        <title>The Global Catalogue of Microorganisms (GCM) 10K type strain sequencing project: providing services to taxonomists for standard genome sequencing and annotation.</title>
        <authorList>
            <consortium name="The Broad Institute Genomics Platform"/>
            <consortium name="The Broad Institute Genome Sequencing Center for Infectious Disease"/>
            <person name="Wu L."/>
            <person name="Ma J."/>
        </authorList>
    </citation>
    <scope>NUCLEOTIDE SEQUENCE [LARGE SCALE GENOMIC DNA]</scope>
    <source>
        <strain evidence="3">CCUG 62974</strain>
    </source>
</reference>
<feature type="non-terminal residue" evidence="2">
    <location>
        <position position="116"/>
    </location>
</feature>
<gene>
    <name evidence="2" type="ORF">ACFQ08_30220</name>
</gene>
<comment type="caution">
    <text evidence="2">The sequence shown here is derived from an EMBL/GenBank/DDBJ whole genome shotgun (WGS) entry which is preliminary data.</text>
</comment>
<sequence length="116" mass="12227">MAALSPGAPRDPDLPVREGTSLTGTRCRELFEFQLGSRLLDVAARWLRAQGEGFYTIGSSGHEGNAAVAAALRVTDPALLHYRSGAFYLARSAMAGRLPEQGLRDVLLGLTASAAA</sequence>
<dbReference type="Proteomes" id="UP001597024">
    <property type="component" value="Unassembled WGS sequence"/>
</dbReference>
<proteinExistence type="predicted"/>
<evidence type="ECO:0000313" key="2">
    <source>
        <dbReference type="EMBL" id="MFD0888833.1"/>
    </source>
</evidence>
<evidence type="ECO:0000256" key="1">
    <source>
        <dbReference type="SAM" id="MobiDB-lite"/>
    </source>
</evidence>
<organism evidence="2 3">
    <name type="scientific">Streptosporangium algeriense</name>
    <dbReference type="NCBI Taxonomy" id="1682748"/>
    <lineage>
        <taxon>Bacteria</taxon>
        <taxon>Bacillati</taxon>
        <taxon>Actinomycetota</taxon>
        <taxon>Actinomycetes</taxon>
        <taxon>Streptosporangiales</taxon>
        <taxon>Streptosporangiaceae</taxon>
        <taxon>Streptosporangium</taxon>
    </lineage>
</organism>
<name>A0ABW3E1J5_9ACTN</name>
<protein>
    <submittedName>
        <fullName evidence="2">MFS transporter</fullName>
    </submittedName>
</protein>